<dbReference type="Gene3D" id="3.40.50.300">
    <property type="entry name" value="P-loop containing nucleotide triphosphate hydrolases"/>
    <property type="match status" value="1"/>
</dbReference>
<dbReference type="RefSeq" id="WP_090556836.1">
    <property type="nucleotide sequence ID" value="NZ_FNRA01000005.1"/>
</dbReference>
<dbReference type="PANTHER" id="PTHR43566">
    <property type="entry name" value="CONSERVED PROTEIN"/>
    <property type="match status" value="1"/>
</dbReference>
<evidence type="ECO:0000259" key="2">
    <source>
        <dbReference type="Pfam" id="PF13635"/>
    </source>
</evidence>
<dbReference type="OrthoDB" id="9778168at2"/>
<dbReference type="CDD" id="cd00009">
    <property type="entry name" value="AAA"/>
    <property type="match status" value="1"/>
</dbReference>
<dbReference type="PANTHER" id="PTHR43566:SF2">
    <property type="entry name" value="DUF4143 DOMAIN-CONTAINING PROTEIN"/>
    <property type="match status" value="1"/>
</dbReference>
<dbReference type="AlphaFoldDB" id="A0A1H4EE68"/>
<gene>
    <name evidence="3" type="ORF">SAMN05443550_105346</name>
</gene>
<feature type="domain" description="AAA" evidence="1">
    <location>
        <begin position="17"/>
        <end position="135"/>
    </location>
</feature>
<reference evidence="3 4" key="1">
    <citation type="submission" date="2016-10" db="EMBL/GenBank/DDBJ databases">
        <authorList>
            <person name="de Groot N.N."/>
        </authorList>
    </citation>
    <scope>NUCLEOTIDE SEQUENCE [LARGE SCALE GENOMIC DNA]</scope>
    <source>
        <strain evidence="3 4">DSM 19033</strain>
    </source>
</reference>
<dbReference type="STRING" id="425514.SAMN05443550_105346"/>
<evidence type="ECO:0008006" key="5">
    <source>
        <dbReference type="Google" id="ProtNLM"/>
    </source>
</evidence>
<accession>A0A1H4EE68</accession>
<dbReference type="InterPro" id="IPR027417">
    <property type="entry name" value="P-loop_NTPase"/>
</dbReference>
<evidence type="ECO:0000313" key="3">
    <source>
        <dbReference type="EMBL" id="SEA82572.1"/>
    </source>
</evidence>
<sequence length="389" mass="43786">MLKRNLQSEIQRKLNKSPAIAILGPRQVGKTTLAKQLQMPNREIVYLDMENPVDQAKLQDSYTYLTGFENSTVIIDEIQLIPMLFSVLRPLIDAKRTPGRFILLGSASPLLVKGVSETLAGRIAYNELTPIGITELPENIHYKGHWFRGGFPEALLATSDEDAKEWLDDFIRSYVERDLALLFGVNLSAVILRNFWSMLAHSNGNLLNFEVFARSLGVSATTVVKYLDFLEGGYMVRRLQPWFVNAKKRLVKSPKTYIRDTGILHRLLNIPSLDDIFGHPVAGGSWEGYVIEQIYMCKPNYTELFFYRTQAGAECDLILVQGVTPVACIEIKLSNSPVVSKGFVSCVQDLNPKYKFIITPQSDTYDTVNGMTVISLKDFLGNRLSHLNS</sequence>
<feature type="domain" description="DUF4143" evidence="2">
    <location>
        <begin position="176"/>
        <end position="334"/>
    </location>
</feature>
<dbReference type="EMBL" id="FNRA01000005">
    <property type="protein sequence ID" value="SEA82572.1"/>
    <property type="molecule type" value="Genomic_DNA"/>
</dbReference>
<protein>
    <recommendedName>
        <fullName evidence="5">AAA+ ATPase domain-containing protein</fullName>
    </recommendedName>
</protein>
<evidence type="ECO:0000259" key="1">
    <source>
        <dbReference type="Pfam" id="PF13173"/>
    </source>
</evidence>
<dbReference type="InterPro" id="IPR041682">
    <property type="entry name" value="AAA_14"/>
</dbReference>
<dbReference type="Pfam" id="PF13635">
    <property type="entry name" value="DUF4143"/>
    <property type="match status" value="1"/>
</dbReference>
<proteinExistence type="predicted"/>
<name>A0A1H4EE68_9SPHI</name>
<keyword evidence="4" id="KW-1185">Reference proteome</keyword>
<dbReference type="InterPro" id="IPR025420">
    <property type="entry name" value="DUF4143"/>
</dbReference>
<dbReference type="Proteomes" id="UP000198850">
    <property type="component" value="Unassembled WGS sequence"/>
</dbReference>
<dbReference type="Pfam" id="PF13173">
    <property type="entry name" value="AAA_14"/>
    <property type="match status" value="1"/>
</dbReference>
<dbReference type="SUPFAM" id="SSF52540">
    <property type="entry name" value="P-loop containing nucleoside triphosphate hydrolases"/>
    <property type="match status" value="1"/>
</dbReference>
<organism evidence="3 4">
    <name type="scientific">Pedobacter hartonius</name>
    <dbReference type="NCBI Taxonomy" id="425514"/>
    <lineage>
        <taxon>Bacteria</taxon>
        <taxon>Pseudomonadati</taxon>
        <taxon>Bacteroidota</taxon>
        <taxon>Sphingobacteriia</taxon>
        <taxon>Sphingobacteriales</taxon>
        <taxon>Sphingobacteriaceae</taxon>
        <taxon>Pedobacter</taxon>
    </lineage>
</organism>
<evidence type="ECO:0000313" key="4">
    <source>
        <dbReference type="Proteomes" id="UP000198850"/>
    </source>
</evidence>